<proteinExistence type="predicted"/>
<keyword evidence="2" id="KW-1185">Reference proteome</keyword>
<reference evidence="1" key="1">
    <citation type="submission" date="2023-04" db="EMBL/GenBank/DDBJ databases">
        <title>A chromosome-level genome assembly of the parasitoid wasp Eretmocerus hayati.</title>
        <authorList>
            <person name="Zhong Y."/>
            <person name="Liu S."/>
            <person name="Liu Y."/>
        </authorList>
    </citation>
    <scope>NUCLEOTIDE SEQUENCE</scope>
    <source>
        <strain evidence="1">ZJU_SS_LIU_2023</strain>
    </source>
</reference>
<name>A0ACC2PWS6_9HYME</name>
<gene>
    <name evidence="1" type="ORF">QAD02_023854</name>
</gene>
<comment type="caution">
    <text evidence="1">The sequence shown here is derived from an EMBL/GenBank/DDBJ whole genome shotgun (WGS) entry which is preliminary data.</text>
</comment>
<protein>
    <submittedName>
        <fullName evidence="1">Uncharacterized protein</fullName>
    </submittedName>
</protein>
<dbReference type="EMBL" id="CM056741">
    <property type="protein sequence ID" value="KAJ8688059.1"/>
    <property type="molecule type" value="Genomic_DNA"/>
</dbReference>
<accession>A0ACC2PWS6</accession>
<dbReference type="Proteomes" id="UP001239111">
    <property type="component" value="Chromosome 1"/>
</dbReference>
<organism evidence="1 2">
    <name type="scientific">Eretmocerus hayati</name>
    <dbReference type="NCBI Taxonomy" id="131215"/>
    <lineage>
        <taxon>Eukaryota</taxon>
        <taxon>Metazoa</taxon>
        <taxon>Ecdysozoa</taxon>
        <taxon>Arthropoda</taxon>
        <taxon>Hexapoda</taxon>
        <taxon>Insecta</taxon>
        <taxon>Pterygota</taxon>
        <taxon>Neoptera</taxon>
        <taxon>Endopterygota</taxon>
        <taxon>Hymenoptera</taxon>
        <taxon>Apocrita</taxon>
        <taxon>Proctotrupomorpha</taxon>
        <taxon>Chalcidoidea</taxon>
        <taxon>Aphelinidae</taxon>
        <taxon>Aphelininae</taxon>
        <taxon>Eretmocerus</taxon>
    </lineage>
</organism>
<evidence type="ECO:0000313" key="1">
    <source>
        <dbReference type="EMBL" id="KAJ8688059.1"/>
    </source>
</evidence>
<sequence>MEILVLFVSSLCLPSTYTTELGITSKSVVFKELTLTIPGEESSDQCYYPEVTTNFGSINPENPAHSDDTTGTEIIYGAPYAHNCSTNCVVKLRAGLNRTHSVARRSAIPDAKDIPQTGRRALSSQDDPPGPTLPYMGAGSSPQMKSNPAPITMHTCKSIYQYNYVSATEYPYFVTIDVRNGNWPLDRPCPDYRIPDRYSKGVIVSRNYVLWAGFVCPRICTYIVIVGSDELRNGSDLHRAEVIPYYEDWRDRPVGYIDESEYVVLLKLYEPIIFGVGVQPVKLSDIGEQLNFVKSGIIVHKKRSDSRFVQYKESVLFPRDCNDLRDNFHYRPIVPVVDYTRSTVEIFCLIDAYDQCDHIIDGMFFMGGKLFGIPYKTMVMPSTGTGFISYVVMHDISHYRNFIKNHTGV</sequence>
<evidence type="ECO:0000313" key="2">
    <source>
        <dbReference type="Proteomes" id="UP001239111"/>
    </source>
</evidence>